<protein>
    <submittedName>
        <fullName evidence="1">Uncharacterized protein</fullName>
    </submittedName>
</protein>
<keyword evidence="2" id="KW-1185">Reference proteome</keyword>
<evidence type="ECO:0000313" key="1">
    <source>
        <dbReference type="EMBL" id="CAK5278993.1"/>
    </source>
</evidence>
<feature type="non-terminal residue" evidence="1">
    <location>
        <position position="90"/>
    </location>
</feature>
<feature type="non-terminal residue" evidence="1">
    <location>
        <position position="1"/>
    </location>
</feature>
<name>A0AAD2Q5N8_9AGAR</name>
<gene>
    <name evidence="1" type="ORF">MYCIT1_LOCUS28754</name>
</gene>
<accession>A0AAD2Q5N8</accession>
<dbReference type="AlphaFoldDB" id="A0AAD2Q5N8"/>
<dbReference type="EMBL" id="CAVNYO010000434">
    <property type="protein sequence ID" value="CAK5278993.1"/>
    <property type="molecule type" value="Genomic_DNA"/>
</dbReference>
<evidence type="ECO:0000313" key="2">
    <source>
        <dbReference type="Proteomes" id="UP001295794"/>
    </source>
</evidence>
<sequence>NIDNWHLPAFAQTRDHNLDPLDPELISATPRISVDPTIQLASAQVGTTHPRGVGSTSAESPWQSLTTLPVTQAVLSHGSMGYGDKKFYVA</sequence>
<organism evidence="1 2">
    <name type="scientific">Mycena citricolor</name>
    <dbReference type="NCBI Taxonomy" id="2018698"/>
    <lineage>
        <taxon>Eukaryota</taxon>
        <taxon>Fungi</taxon>
        <taxon>Dikarya</taxon>
        <taxon>Basidiomycota</taxon>
        <taxon>Agaricomycotina</taxon>
        <taxon>Agaricomycetes</taxon>
        <taxon>Agaricomycetidae</taxon>
        <taxon>Agaricales</taxon>
        <taxon>Marasmiineae</taxon>
        <taxon>Mycenaceae</taxon>
        <taxon>Mycena</taxon>
    </lineage>
</organism>
<dbReference type="Proteomes" id="UP001295794">
    <property type="component" value="Unassembled WGS sequence"/>
</dbReference>
<reference evidence="1" key="1">
    <citation type="submission" date="2023-11" db="EMBL/GenBank/DDBJ databases">
        <authorList>
            <person name="De Vega J J."/>
            <person name="De Vega J J."/>
        </authorList>
    </citation>
    <scope>NUCLEOTIDE SEQUENCE</scope>
</reference>
<proteinExistence type="predicted"/>
<comment type="caution">
    <text evidence="1">The sequence shown here is derived from an EMBL/GenBank/DDBJ whole genome shotgun (WGS) entry which is preliminary data.</text>
</comment>